<evidence type="ECO:0000256" key="2">
    <source>
        <dbReference type="ARBA" id="ARBA00007543"/>
    </source>
</evidence>
<feature type="transmembrane region" description="Helical" evidence="7">
    <location>
        <begin position="200"/>
        <end position="226"/>
    </location>
</feature>
<dbReference type="GeneID" id="93486655"/>
<protein>
    <submittedName>
        <fullName evidence="8">Cytochrome bd-type quinol oxidase subunit 2</fullName>
    </submittedName>
</protein>
<evidence type="ECO:0000256" key="1">
    <source>
        <dbReference type="ARBA" id="ARBA00004651"/>
    </source>
</evidence>
<dbReference type="Proteomes" id="UP000591941">
    <property type="component" value="Unassembled WGS sequence"/>
</dbReference>
<dbReference type="OrthoDB" id="9776710at2"/>
<evidence type="ECO:0000256" key="3">
    <source>
        <dbReference type="ARBA" id="ARBA00022475"/>
    </source>
</evidence>
<evidence type="ECO:0000256" key="5">
    <source>
        <dbReference type="ARBA" id="ARBA00022989"/>
    </source>
</evidence>
<dbReference type="InterPro" id="IPR003317">
    <property type="entry name" value="Cyt-d_oxidase_su2"/>
</dbReference>
<keyword evidence="3" id="KW-1003">Cell membrane</keyword>
<feature type="transmembrane region" description="Helical" evidence="7">
    <location>
        <begin position="92"/>
        <end position="113"/>
    </location>
</feature>
<reference evidence="8 9" key="1">
    <citation type="submission" date="2020-08" db="EMBL/GenBank/DDBJ databases">
        <title>Genomic Encyclopedia of Type Strains, Phase IV (KMG-IV): sequencing the most valuable type-strain genomes for metagenomic binning, comparative biology and taxonomic classification.</title>
        <authorList>
            <person name="Goeker M."/>
        </authorList>
    </citation>
    <scope>NUCLEOTIDE SEQUENCE [LARGE SCALE GENOMIC DNA]</scope>
    <source>
        <strain evidence="8 9">DSM 21255</strain>
    </source>
</reference>
<gene>
    <name evidence="8" type="ORF">HNR45_001401</name>
</gene>
<dbReference type="Pfam" id="PF02322">
    <property type="entry name" value="Cyt_bd_oxida_II"/>
    <property type="match status" value="1"/>
</dbReference>
<comment type="similarity">
    <text evidence="2">Belongs to the cytochrome ubiquinol oxidase subunit 2 family.</text>
</comment>
<keyword evidence="5 7" id="KW-1133">Transmembrane helix</keyword>
<keyword evidence="9" id="KW-1185">Reference proteome</keyword>
<sequence length="340" mass="37617">MSIVESWMPWLSRLETPGLVIFISLLIALYFWVTETDVGLAITAPWTIKNDRERMAFCSLYRPGFQASELGLLAAFWLLEAVFLGLQGEYYQVIWIGAGLVVLNLLLRLGAAWSSGKTIKGARAIHFVHALVSVATVIYLVTVGFSILLNMGMGTVTSGMIFWSPIGVVCGIWAVLACTSHGALYAAWKTTNPLRERCRALALVILFLHILLSIILLLAIYMLVILPTQVRPIFIGGGVVSILIYFAMYVTARKRHVGAAYFLGYFGAIAAFTMHQLVFYMIMQETASPVAWGQIVNRLPALFLPTVAVAVCGAILALIYKWSRPVIDLPRTIGWKQNEK</sequence>
<dbReference type="AlphaFoldDB" id="A0A841R5J3"/>
<dbReference type="EMBL" id="JACHHI010000008">
    <property type="protein sequence ID" value="MBB6478330.1"/>
    <property type="molecule type" value="Genomic_DNA"/>
</dbReference>
<feature type="transmembrane region" description="Helical" evidence="7">
    <location>
        <begin position="67"/>
        <end position="86"/>
    </location>
</feature>
<dbReference type="GO" id="GO:0005886">
    <property type="term" value="C:plasma membrane"/>
    <property type="evidence" value="ECO:0007669"/>
    <property type="project" value="UniProtKB-SubCell"/>
</dbReference>
<feature type="transmembrane region" description="Helical" evidence="7">
    <location>
        <begin position="262"/>
        <end position="282"/>
    </location>
</feature>
<evidence type="ECO:0000256" key="7">
    <source>
        <dbReference type="SAM" id="Phobius"/>
    </source>
</evidence>
<feature type="transmembrane region" description="Helical" evidence="7">
    <location>
        <begin position="161"/>
        <end position="188"/>
    </location>
</feature>
<keyword evidence="6 7" id="KW-0472">Membrane</keyword>
<comment type="caution">
    <text evidence="8">The sequence shown here is derived from an EMBL/GenBank/DDBJ whole genome shotgun (WGS) entry which is preliminary data.</text>
</comment>
<feature type="transmembrane region" description="Helical" evidence="7">
    <location>
        <begin position="302"/>
        <end position="320"/>
    </location>
</feature>
<feature type="transmembrane region" description="Helical" evidence="7">
    <location>
        <begin position="20"/>
        <end position="46"/>
    </location>
</feature>
<feature type="transmembrane region" description="Helical" evidence="7">
    <location>
        <begin position="125"/>
        <end position="149"/>
    </location>
</feature>
<accession>A0A841R5J3</accession>
<evidence type="ECO:0000313" key="9">
    <source>
        <dbReference type="Proteomes" id="UP000591941"/>
    </source>
</evidence>
<evidence type="ECO:0000256" key="6">
    <source>
        <dbReference type="ARBA" id="ARBA00023136"/>
    </source>
</evidence>
<feature type="transmembrane region" description="Helical" evidence="7">
    <location>
        <begin position="232"/>
        <end position="250"/>
    </location>
</feature>
<organism evidence="8 9">
    <name type="scientific">Negativicoccus succinicivorans</name>
    <dbReference type="NCBI Taxonomy" id="620903"/>
    <lineage>
        <taxon>Bacteria</taxon>
        <taxon>Bacillati</taxon>
        <taxon>Bacillota</taxon>
        <taxon>Negativicutes</taxon>
        <taxon>Veillonellales</taxon>
        <taxon>Veillonellaceae</taxon>
        <taxon>Negativicoccus</taxon>
    </lineage>
</organism>
<dbReference type="RefSeq" id="WP_159823366.1">
    <property type="nucleotide sequence ID" value="NZ_CABWNB010000006.1"/>
</dbReference>
<evidence type="ECO:0000313" key="8">
    <source>
        <dbReference type="EMBL" id="MBB6478330.1"/>
    </source>
</evidence>
<evidence type="ECO:0000256" key="4">
    <source>
        <dbReference type="ARBA" id="ARBA00022692"/>
    </source>
</evidence>
<proteinExistence type="inferred from homology"/>
<comment type="subcellular location">
    <subcellularLocation>
        <location evidence="1">Cell membrane</location>
        <topology evidence="1">Multi-pass membrane protein</topology>
    </subcellularLocation>
</comment>
<name>A0A841R5J3_9FIRM</name>
<keyword evidence="4 7" id="KW-0812">Transmembrane</keyword>